<dbReference type="EMBL" id="JH971393">
    <property type="protein sequence ID" value="EKM78068.1"/>
    <property type="molecule type" value="Genomic_DNA"/>
</dbReference>
<dbReference type="GeneID" id="18824509"/>
<evidence type="ECO:0000313" key="2">
    <source>
        <dbReference type="EMBL" id="EKM78068.1"/>
    </source>
</evidence>
<dbReference type="AlphaFoldDB" id="K5X4K2"/>
<feature type="signal peptide" evidence="1">
    <location>
        <begin position="1"/>
        <end position="25"/>
    </location>
</feature>
<protein>
    <submittedName>
        <fullName evidence="2">Uncharacterized protein</fullName>
    </submittedName>
</protein>
<dbReference type="HOGENOM" id="CLU_1562431_0_0_1"/>
<dbReference type="Proteomes" id="UP000008493">
    <property type="component" value="Unassembled WGS sequence"/>
</dbReference>
<proteinExistence type="predicted"/>
<organism evidence="2 3">
    <name type="scientific">Agaricus bisporus var. burnettii (strain JB137-S8 / ATCC MYA-4627 / FGSC 10392)</name>
    <name type="common">White button mushroom</name>
    <dbReference type="NCBI Taxonomy" id="597362"/>
    <lineage>
        <taxon>Eukaryota</taxon>
        <taxon>Fungi</taxon>
        <taxon>Dikarya</taxon>
        <taxon>Basidiomycota</taxon>
        <taxon>Agaricomycotina</taxon>
        <taxon>Agaricomycetes</taxon>
        <taxon>Agaricomycetidae</taxon>
        <taxon>Agaricales</taxon>
        <taxon>Agaricineae</taxon>
        <taxon>Agaricaceae</taxon>
        <taxon>Agaricus</taxon>
    </lineage>
</organism>
<reference evidence="3" key="1">
    <citation type="journal article" date="2012" name="Proc. Natl. Acad. Sci. U.S.A.">
        <title>Genome sequence of the button mushroom Agaricus bisporus reveals mechanisms governing adaptation to a humic-rich ecological niche.</title>
        <authorList>
            <person name="Morin E."/>
            <person name="Kohler A."/>
            <person name="Baker A.R."/>
            <person name="Foulongne-Oriol M."/>
            <person name="Lombard V."/>
            <person name="Nagy L.G."/>
            <person name="Ohm R.A."/>
            <person name="Patyshakuliyeva A."/>
            <person name="Brun A."/>
            <person name="Aerts A.L."/>
            <person name="Bailey A.M."/>
            <person name="Billette C."/>
            <person name="Coutinho P.M."/>
            <person name="Deakin G."/>
            <person name="Doddapaneni H."/>
            <person name="Floudas D."/>
            <person name="Grimwood J."/>
            <person name="Hilden K."/>
            <person name="Kuees U."/>
            <person name="LaButti K.M."/>
            <person name="Lapidus A."/>
            <person name="Lindquist E.A."/>
            <person name="Lucas S.M."/>
            <person name="Murat C."/>
            <person name="Riley R.W."/>
            <person name="Salamov A.A."/>
            <person name="Schmutz J."/>
            <person name="Subramanian V."/>
            <person name="Woesten H.A.B."/>
            <person name="Xu J."/>
            <person name="Eastwood D.C."/>
            <person name="Foster G.D."/>
            <person name="Sonnenberg A.S."/>
            <person name="Cullen D."/>
            <person name="de Vries R.P."/>
            <person name="Lundell T."/>
            <person name="Hibbett D.S."/>
            <person name="Henrissat B."/>
            <person name="Burton K.S."/>
            <person name="Kerrigan R.W."/>
            <person name="Challen M.P."/>
            <person name="Grigoriev I.V."/>
            <person name="Martin F."/>
        </authorList>
    </citation>
    <scope>NUCLEOTIDE SEQUENCE [LARGE SCALE GENOMIC DNA]</scope>
    <source>
        <strain evidence="3">JB137-S8 / ATCC MYA-4627 / FGSC 10392</strain>
    </source>
</reference>
<gene>
    <name evidence="2" type="ORF">AGABI1DRAFT_114896</name>
</gene>
<sequence>MQRLFFLKWLLQRLVWKQLWNKMAAMRADFGGLRQEVGSLRQEVGNIRQELGDGLRDMRAQIALTNTRTMNLMIRKDNMKRTTEGGLPPMPVHKVVAGSGIHKAQALLTGTGVHKRHAMDIEAHIGEVPEYPDDMQHEDILQLIVFYNEDFGIERDMDLEARRKKVRLYLL</sequence>
<dbReference type="KEGG" id="abp:AGABI1DRAFT114896"/>
<keyword evidence="1" id="KW-0732">Signal</keyword>
<evidence type="ECO:0000313" key="3">
    <source>
        <dbReference type="Proteomes" id="UP000008493"/>
    </source>
</evidence>
<accession>K5X4K2</accession>
<dbReference type="InParanoid" id="K5X4K2"/>
<dbReference type="OrthoDB" id="3047760at2759"/>
<keyword evidence="3" id="KW-1185">Reference proteome</keyword>
<dbReference type="RefSeq" id="XP_007331414.1">
    <property type="nucleotide sequence ID" value="XM_007331352.1"/>
</dbReference>
<name>K5X4K2_AGABU</name>
<feature type="chain" id="PRO_5003890018" evidence="1">
    <location>
        <begin position="26"/>
        <end position="171"/>
    </location>
</feature>
<evidence type="ECO:0000256" key="1">
    <source>
        <dbReference type="SAM" id="SignalP"/>
    </source>
</evidence>
<dbReference type="OMA" id="DMQHEDI"/>